<keyword evidence="3" id="KW-1185">Reference proteome</keyword>
<feature type="chain" id="PRO_5043808893" evidence="1">
    <location>
        <begin position="21"/>
        <end position="561"/>
    </location>
</feature>
<accession>A0AAV5GCT8</accession>
<name>A0AAV5GCT8_9BASI</name>
<evidence type="ECO:0000256" key="1">
    <source>
        <dbReference type="SAM" id="SignalP"/>
    </source>
</evidence>
<sequence>MRLGFLAAALAAAFALHCNAAAVLKDPPALDESGLSSWNCSIGAWVRAPDLSPNVVVPGDARLVLNGTDCADVRRWTVGLRLKERAVVKLRAPGIELPERPQYNATADIAYWDEMEMSRSRSIFDVAEDFGGYERSPMRLAEKAYATALANRSLWEAHAEERVAFDSKLDLHELSVVDEIMPLRQVRSFSIAVPNVNFPPQKGDDYFGSHGHDAEFSYAESRFEFYFSLTLRNVCSSAMVPVTVRRIRGTGSPRSISLSPQTHSNRTWAGTFAHSPEQARLLQRGRSTDWEPDMFMFGGGMRMTRATIFNRTMHEAAEKLLKRRKEHLDGAVYSSWSSGREGFGNATSLDPELAEQIVLVNITVPKDLFPSARTTFVTYNSKLHVSLQVAHPRNGSSDDYPYLDEIEDDEAWSEHPYKHVDKLVNYLSAVSNRANTINFSGNTTLVVVSRLANAACTANPVSYLDASARAPLLLPNIDATMPDEAAFPRLSFETHDETRSGDEIVPVKYAHRRRPFRPLNNRYDWQLAGTLWNRKIARNAEYATRTAHEREDAKAAFVVQA</sequence>
<dbReference type="EMBL" id="BQKY01000006">
    <property type="protein sequence ID" value="GJN90376.1"/>
    <property type="molecule type" value="Genomic_DNA"/>
</dbReference>
<organism evidence="2 3">
    <name type="scientific">Rhodotorula paludigena</name>
    <dbReference type="NCBI Taxonomy" id="86838"/>
    <lineage>
        <taxon>Eukaryota</taxon>
        <taxon>Fungi</taxon>
        <taxon>Dikarya</taxon>
        <taxon>Basidiomycota</taxon>
        <taxon>Pucciniomycotina</taxon>
        <taxon>Microbotryomycetes</taxon>
        <taxon>Sporidiobolales</taxon>
        <taxon>Sporidiobolaceae</taxon>
        <taxon>Rhodotorula</taxon>
    </lineage>
</organism>
<protein>
    <submittedName>
        <fullName evidence="2">Uncharacterized protein</fullName>
    </submittedName>
</protein>
<keyword evidence="1" id="KW-0732">Signal</keyword>
<evidence type="ECO:0000313" key="3">
    <source>
        <dbReference type="Proteomes" id="UP001342314"/>
    </source>
</evidence>
<proteinExistence type="predicted"/>
<gene>
    <name evidence="2" type="ORF">Rhopal_003387-T1</name>
</gene>
<reference evidence="2 3" key="1">
    <citation type="submission" date="2021-12" db="EMBL/GenBank/DDBJ databases">
        <title>High titer production of polyol ester of fatty acids by Rhodotorula paludigena BS15 towards product separation-free biomass refinery.</title>
        <authorList>
            <person name="Mano J."/>
            <person name="Ono H."/>
            <person name="Tanaka T."/>
            <person name="Naito K."/>
            <person name="Sushida H."/>
            <person name="Ike M."/>
            <person name="Tokuyasu K."/>
            <person name="Kitaoka M."/>
        </authorList>
    </citation>
    <scope>NUCLEOTIDE SEQUENCE [LARGE SCALE GENOMIC DNA]</scope>
    <source>
        <strain evidence="2 3">BS15</strain>
    </source>
</reference>
<dbReference type="Proteomes" id="UP001342314">
    <property type="component" value="Unassembled WGS sequence"/>
</dbReference>
<comment type="caution">
    <text evidence="2">The sequence shown here is derived from an EMBL/GenBank/DDBJ whole genome shotgun (WGS) entry which is preliminary data.</text>
</comment>
<dbReference type="AlphaFoldDB" id="A0AAV5GCT8"/>
<feature type="signal peptide" evidence="1">
    <location>
        <begin position="1"/>
        <end position="20"/>
    </location>
</feature>
<evidence type="ECO:0000313" key="2">
    <source>
        <dbReference type="EMBL" id="GJN90376.1"/>
    </source>
</evidence>